<dbReference type="RefSeq" id="WP_031504878.1">
    <property type="nucleotide sequence ID" value="NC_022795.1"/>
</dbReference>
<dbReference type="PaxDb" id="1123384-AJ81_04745"/>
<dbReference type="KEGG" id="phy:AJ81_04745"/>
<dbReference type="Proteomes" id="UP000077469">
    <property type="component" value="Chromosome"/>
</dbReference>
<dbReference type="STRING" id="1123384.AJ81_04745"/>
<gene>
    <name evidence="1" type="ORF">AJ81_04745</name>
</gene>
<evidence type="ECO:0000313" key="2">
    <source>
        <dbReference type="Proteomes" id="UP000077469"/>
    </source>
</evidence>
<reference evidence="1 2" key="1">
    <citation type="submission" date="2014-01" db="EMBL/GenBank/DDBJ databases">
        <title>Genome sequencing of Thermotog hypogea.</title>
        <authorList>
            <person name="Zhang X."/>
            <person name="Alvare G."/>
            <person name="Fristensky B."/>
            <person name="Chen L."/>
            <person name="Suen T."/>
            <person name="Chen Q."/>
            <person name="Ma K."/>
        </authorList>
    </citation>
    <scope>NUCLEOTIDE SEQUENCE [LARGE SCALE GENOMIC DNA]</scope>
    <source>
        <strain evidence="1 2">DSM 11164</strain>
    </source>
</reference>
<dbReference type="PATRIC" id="fig|1123384.7.peg.935"/>
<protein>
    <submittedName>
        <fullName evidence="1">Uncharacterized protein</fullName>
    </submittedName>
</protein>
<sequence>MKSLKWFLIATSAIVALILVSCAPLPSIISSVTQNIVEVTANSTDSDLLNLASWCDSKPDILMLWYDFDNQPTGFTNRSLVFSVNAADKNVYLNNEFVGNYDMTDLDTIKNTIDDSKTTFDGTLILYLRADDLLGTSWDLIIGEAGQTKVPVTNYVLVEFKREGSVYKVTKVQAGGDWQNFTVPKDMTLTDIETKGFAFFRIDDDKVVDARVIYPQ</sequence>
<evidence type="ECO:0000313" key="1">
    <source>
        <dbReference type="EMBL" id="AJC74723.1"/>
    </source>
</evidence>
<name>A0A0X1KU21_9THEM</name>
<organism evidence="1 2">
    <name type="scientific">Pseudothermotoga hypogea DSM 11164 = NBRC 106472</name>
    <dbReference type="NCBI Taxonomy" id="1123384"/>
    <lineage>
        <taxon>Bacteria</taxon>
        <taxon>Thermotogati</taxon>
        <taxon>Thermotogota</taxon>
        <taxon>Thermotogae</taxon>
        <taxon>Thermotogales</taxon>
        <taxon>Thermotogaceae</taxon>
        <taxon>Pseudothermotoga</taxon>
    </lineage>
</organism>
<dbReference type="EMBL" id="CP007141">
    <property type="protein sequence ID" value="AJC74723.1"/>
    <property type="molecule type" value="Genomic_DNA"/>
</dbReference>
<dbReference type="OrthoDB" id="49469at2"/>
<accession>A0A0X1KU21</accession>
<dbReference type="PROSITE" id="PS51257">
    <property type="entry name" value="PROKAR_LIPOPROTEIN"/>
    <property type="match status" value="1"/>
</dbReference>
<proteinExistence type="predicted"/>
<dbReference type="AlphaFoldDB" id="A0A0X1KU21"/>
<keyword evidence="2" id="KW-1185">Reference proteome</keyword>